<proteinExistence type="inferred from homology"/>
<gene>
    <name evidence="10" type="ORF">B9T62_22375</name>
</gene>
<dbReference type="InterPro" id="IPR001360">
    <property type="entry name" value="Glyco_hydro_1"/>
</dbReference>
<dbReference type="EMBL" id="CP021780">
    <property type="protein sequence ID" value="ASA23307.1"/>
    <property type="molecule type" value="Genomic_DNA"/>
</dbReference>
<dbReference type="InterPro" id="IPR018120">
    <property type="entry name" value="Glyco_hydro_1_AS"/>
</dbReference>
<dbReference type="Proteomes" id="UP000249890">
    <property type="component" value="Chromosome"/>
</dbReference>
<dbReference type="PANTHER" id="PTHR10353:SF122">
    <property type="entry name" value="6-PHOSPHO-BETA-GLUCOSIDASE ASCB-RELATED"/>
    <property type="match status" value="1"/>
</dbReference>
<dbReference type="Gene3D" id="3.20.20.80">
    <property type="entry name" value="Glycosidases"/>
    <property type="match status" value="1"/>
</dbReference>
<dbReference type="SUPFAM" id="SSF51445">
    <property type="entry name" value="(Trans)glycosidases"/>
    <property type="match status" value="1"/>
</dbReference>
<evidence type="ECO:0000256" key="4">
    <source>
        <dbReference type="ARBA" id="ARBA00031448"/>
    </source>
</evidence>
<dbReference type="PROSITE" id="PS00572">
    <property type="entry name" value="GLYCOSYL_HYDROL_F1_1"/>
    <property type="match status" value="1"/>
</dbReference>
<organism evidence="10 11">
    <name type="scientific">Paenibacillus donghaensis</name>
    <dbReference type="NCBI Taxonomy" id="414771"/>
    <lineage>
        <taxon>Bacteria</taxon>
        <taxon>Bacillati</taxon>
        <taxon>Bacillota</taxon>
        <taxon>Bacilli</taxon>
        <taxon>Bacillales</taxon>
        <taxon>Paenibacillaceae</taxon>
        <taxon>Paenibacillus</taxon>
    </lineage>
</organism>
<reference evidence="10 11" key="1">
    <citation type="submission" date="2017-06" db="EMBL/GenBank/DDBJ databases">
        <title>Complete genome sequence of Paenibacillus donghaensis KCTC 13049T isolated from East Sea sediment, South Korea.</title>
        <authorList>
            <person name="Jung B.K."/>
            <person name="Hong S.-J."/>
            <person name="Shin J.-H."/>
        </authorList>
    </citation>
    <scope>NUCLEOTIDE SEQUENCE [LARGE SCALE GENOMIC DNA]</scope>
    <source>
        <strain evidence="10 11">KCTC 13049</strain>
    </source>
</reference>
<dbReference type="OrthoDB" id="9765195at2"/>
<evidence type="ECO:0000313" key="10">
    <source>
        <dbReference type="EMBL" id="ASA23307.1"/>
    </source>
</evidence>
<evidence type="ECO:0000256" key="5">
    <source>
        <dbReference type="ARBA" id="ARBA00032194"/>
    </source>
</evidence>
<dbReference type="KEGG" id="pdh:B9T62_22375"/>
<evidence type="ECO:0000256" key="7">
    <source>
        <dbReference type="PROSITE-ProRule" id="PRU10055"/>
    </source>
</evidence>
<protein>
    <recommendedName>
        <fullName evidence="6">Amygdalase</fullName>
    </recommendedName>
    <alternativeName>
        <fullName evidence="4">Cellobiase</fullName>
    </alternativeName>
    <alternativeName>
        <fullName evidence="5">Gentiobiase</fullName>
    </alternativeName>
</protein>
<evidence type="ECO:0000256" key="6">
    <source>
        <dbReference type="ARBA" id="ARBA00079432"/>
    </source>
</evidence>
<dbReference type="PRINTS" id="PR00131">
    <property type="entry name" value="GLHYDRLASE1"/>
</dbReference>
<dbReference type="NCBIfam" id="NF007356">
    <property type="entry name" value="PRK09852.1"/>
    <property type="match status" value="1"/>
</dbReference>
<dbReference type="AlphaFoldDB" id="A0A2Z2KCG9"/>
<dbReference type="GO" id="GO:0008422">
    <property type="term" value="F:beta-glucosidase activity"/>
    <property type="evidence" value="ECO:0007669"/>
    <property type="project" value="TreeGrafter"/>
</dbReference>
<accession>A0A2Z2KCG9</accession>
<dbReference type="GO" id="GO:0005829">
    <property type="term" value="C:cytosol"/>
    <property type="evidence" value="ECO:0007669"/>
    <property type="project" value="TreeGrafter"/>
</dbReference>
<feature type="active site" description="Nucleophile" evidence="7">
    <location>
        <position position="367"/>
    </location>
</feature>
<evidence type="ECO:0000313" key="11">
    <source>
        <dbReference type="Proteomes" id="UP000249890"/>
    </source>
</evidence>
<comment type="similarity">
    <text evidence="1 8">Belongs to the glycosyl hydrolase 1 family.</text>
</comment>
<evidence type="ECO:0000256" key="8">
    <source>
        <dbReference type="RuleBase" id="RU003690"/>
    </source>
</evidence>
<evidence type="ECO:0000256" key="1">
    <source>
        <dbReference type="ARBA" id="ARBA00010838"/>
    </source>
</evidence>
<dbReference type="PROSITE" id="PS00653">
    <property type="entry name" value="GLYCOSYL_HYDROL_F1_2"/>
    <property type="match status" value="1"/>
</dbReference>
<keyword evidence="11" id="KW-1185">Reference proteome</keyword>
<dbReference type="NCBIfam" id="NF007158">
    <property type="entry name" value="PRK09593.1"/>
    <property type="match status" value="1"/>
</dbReference>
<dbReference type="FunFam" id="3.20.20.80:FF:000004">
    <property type="entry name" value="Beta-glucosidase 6-phospho-beta-glucosidase"/>
    <property type="match status" value="1"/>
</dbReference>
<keyword evidence="3 9" id="KW-0326">Glycosidase</keyword>
<dbReference type="GO" id="GO:0016052">
    <property type="term" value="P:carbohydrate catabolic process"/>
    <property type="evidence" value="ECO:0007669"/>
    <property type="project" value="TreeGrafter"/>
</dbReference>
<evidence type="ECO:0000256" key="3">
    <source>
        <dbReference type="ARBA" id="ARBA00023295"/>
    </source>
</evidence>
<dbReference type="Pfam" id="PF00232">
    <property type="entry name" value="Glyco_hydro_1"/>
    <property type="match status" value="1"/>
</dbReference>
<evidence type="ECO:0000256" key="2">
    <source>
        <dbReference type="ARBA" id="ARBA00022801"/>
    </source>
</evidence>
<dbReference type="RefSeq" id="WP_087917302.1">
    <property type="nucleotide sequence ID" value="NZ_CP021780.1"/>
</dbReference>
<sequence>MGFPEHFLWGGATAANQIEGAYLTDGKGLSTADVVTSGSRSVPRELTYTVQEGKQYPSHEAIDFYHRYKEDIALFAEMGFKCFRLSINWARIYPRGDEEIPNEAGLAFYEHVFDECLKYGIEPVVTISHYETPLHLALEYGGWSNRKLIEFYERYCATLFKRYHNKVKYWMTFNEINVICFHPWYAGGIGDLRAKDGQEEYQAAHHQFIASAKVVQLARSINPQMQIGMMIAYSPVYAETCNPVEVQMAAEAMQRRHFYLDVQCRGQYPSFKLKEFERKGISIRMEPGDEQILKDGTVDFIGFSYYASTVVTTRQNAEASGGNMIRGGVKNPYLKASEWGWQMDPVGLRLILNSLYDRYQLPLFVVENGLGATDTIEADGSIQDDYRIEYIKEHIGEMKKAIEIDGVEVIGYTSWGCIDLVSVGTGEMEKRYGFIHVDKDNNGNGTLTRTRKKSFEWYKQVISSNGEVL</sequence>
<name>A0A2Z2KCG9_9BACL</name>
<dbReference type="InterPro" id="IPR017853">
    <property type="entry name" value="GH"/>
</dbReference>
<dbReference type="PANTHER" id="PTHR10353">
    <property type="entry name" value="GLYCOSYL HYDROLASE"/>
    <property type="match status" value="1"/>
</dbReference>
<evidence type="ECO:0000256" key="9">
    <source>
        <dbReference type="RuleBase" id="RU004468"/>
    </source>
</evidence>
<keyword evidence="2 9" id="KW-0378">Hydrolase</keyword>
<dbReference type="InterPro" id="IPR033132">
    <property type="entry name" value="GH_1_N_CS"/>
</dbReference>
<dbReference type="NCBIfam" id="NF007154">
    <property type="entry name" value="PRK09589.1"/>
    <property type="match status" value="1"/>
</dbReference>